<reference evidence="1" key="2">
    <citation type="journal article" date="2021" name="PeerJ">
        <title>Extensive microbial diversity within the chicken gut microbiome revealed by metagenomics and culture.</title>
        <authorList>
            <person name="Gilroy R."/>
            <person name="Ravi A."/>
            <person name="Getino M."/>
            <person name="Pursley I."/>
            <person name="Horton D.L."/>
            <person name="Alikhan N.F."/>
            <person name="Baker D."/>
            <person name="Gharbi K."/>
            <person name="Hall N."/>
            <person name="Watson M."/>
            <person name="Adriaenssens E.M."/>
            <person name="Foster-Nyarko E."/>
            <person name="Jarju S."/>
            <person name="Secka A."/>
            <person name="Antonio M."/>
            <person name="Oren A."/>
            <person name="Chaudhuri R.R."/>
            <person name="La Ragione R."/>
            <person name="Hildebrand F."/>
            <person name="Pallen M.J."/>
        </authorList>
    </citation>
    <scope>NUCLEOTIDE SEQUENCE</scope>
    <source>
        <strain evidence="1">1370</strain>
    </source>
</reference>
<name>A0A9D1T3E8_9FIRM</name>
<dbReference type="SUPFAM" id="SSF52833">
    <property type="entry name" value="Thioredoxin-like"/>
    <property type="match status" value="1"/>
</dbReference>
<dbReference type="AlphaFoldDB" id="A0A9D1T3E8"/>
<dbReference type="InterPro" id="IPR036249">
    <property type="entry name" value="Thioredoxin-like_sf"/>
</dbReference>
<dbReference type="Gene3D" id="3.40.30.10">
    <property type="entry name" value="Glutaredoxin"/>
    <property type="match status" value="1"/>
</dbReference>
<sequence>MNVTVCIGSSCHIKGSRQVVGSLQRLIQDNGLGDRVELGGTFCMGQCQKGVCVTVDDSFFSVSPETVEDFFNREILAKLPPEDDGE</sequence>
<dbReference type="Proteomes" id="UP000823960">
    <property type="component" value="Unassembled WGS sequence"/>
</dbReference>
<comment type="caution">
    <text evidence="1">The sequence shown here is derived from an EMBL/GenBank/DDBJ whole genome shotgun (WGS) entry which is preliminary data.</text>
</comment>
<dbReference type="EMBL" id="DVOL01000005">
    <property type="protein sequence ID" value="HIV10152.1"/>
    <property type="molecule type" value="Genomic_DNA"/>
</dbReference>
<dbReference type="CDD" id="cd02980">
    <property type="entry name" value="TRX_Fd_family"/>
    <property type="match status" value="1"/>
</dbReference>
<evidence type="ECO:0000313" key="1">
    <source>
        <dbReference type="EMBL" id="HIV10152.1"/>
    </source>
</evidence>
<protein>
    <submittedName>
        <fullName evidence="1">(2Fe-2S) ferredoxin domain-containing protein</fullName>
    </submittedName>
</protein>
<proteinExistence type="predicted"/>
<evidence type="ECO:0000313" key="2">
    <source>
        <dbReference type="Proteomes" id="UP000823960"/>
    </source>
</evidence>
<accession>A0A9D1T3E8</accession>
<organism evidence="1 2">
    <name type="scientific">Candidatus Faeciplasma avium</name>
    <dbReference type="NCBI Taxonomy" id="2840798"/>
    <lineage>
        <taxon>Bacteria</taxon>
        <taxon>Bacillati</taxon>
        <taxon>Bacillota</taxon>
        <taxon>Clostridia</taxon>
        <taxon>Eubacteriales</taxon>
        <taxon>Oscillospiraceae</taxon>
        <taxon>Oscillospiraceae incertae sedis</taxon>
        <taxon>Candidatus Faeciplasma</taxon>
    </lineage>
</organism>
<reference evidence="1" key="1">
    <citation type="submission" date="2020-10" db="EMBL/GenBank/DDBJ databases">
        <authorList>
            <person name="Gilroy R."/>
        </authorList>
    </citation>
    <scope>NUCLEOTIDE SEQUENCE</scope>
    <source>
        <strain evidence="1">1370</strain>
    </source>
</reference>
<gene>
    <name evidence="1" type="ORF">IAD28_00430</name>
</gene>
<dbReference type="Pfam" id="PF01257">
    <property type="entry name" value="2Fe-2S_thioredx"/>
    <property type="match status" value="1"/>
</dbReference>